<dbReference type="Proteomes" id="UP001322277">
    <property type="component" value="Chromosome 11"/>
</dbReference>
<gene>
    <name evidence="2" type="ORF">CDEST_15326</name>
</gene>
<dbReference type="InterPro" id="IPR013217">
    <property type="entry name" value="Methyltransf_12"/>
</dbReference>
<dbReference type="GO" id="GO:0032259">
    <property type="term" value="P:methylation"/>
    <property type="evidence" value="ECO:0007669"/>
    <property type="project" value="UniProtKB-KW"/>
</dbReference>
<dbReference type="AlphaFoldDB" id="A0AAX4J4K0"/>
<organism evidence="2 3">
    <name type="scientific">Colletotrichum destructivum</name>
    <dbReference type="NCBI Taxonomy" id="34406"/>
    <lineage>
        <taxon>Eukaryota</taxon>
        <taxon>Fungi</taxon>
        <taxon>Dikarya</taxon>
        <taxon>Ascomycota</taxon>
        <taxon>Pezizomycotina</taxon>
        <taxon>Sordariomycetes</taxon>
        <taxon>Hypocreomycetidae</taxon>
        <taxon>Glomerellales</taxon>
        <taxon>Glomerellaceae</taxon>
        <taxon>Colletotrichum</taxon>
        <taxon>Colletotrichum destructivum species complex</taxon>
    </lineage>
</organism>
<evidence type="ECO:0000313" key="3">
    <source>
        <dbReference type="Proteomes" id="UP001322277"/>
    </source>
</evidence>
<protein>
    <submittedName>
        <fullName evidence="2">Methyltransferase type 12, S-adenosyl-L-methionine-dependent methyltransferase superfamily</fullName>
    </submittedName>
</protein>
<dbReference type="InterPro" id="IPR029063">
    <property type="entry name" value="SAM-dependent_MTases_sf"/>
</dbReference>
<feature type="domain" description="Methyltransferase type 12" evidence="1">
    <location>
        <begin position="184"/>
        <end position="285"/>
    </location>
</feature>
<evidence type="ECO:0000259" key="1">
    <source>
        <dbReference type="Pfam" id="PF08242"/>
    </source>
</evidence>
<keyword evidence="2" id="KW-0808">Transferase</keyword>
<keyword evidence="2" id="KW-0489">Methyltransferase</keyword>
<dbReference type="Gene3D" id="3.40.50.150">
    <property type="entry name" value="Vaccinia Virus protein VP39"/>
    <property type="match status" value="1"/>
</dbReference>
<accession>A0AAX4J4K0</accession>
<dbReference type="GO" id="GO:0008168">
    <property type="term" value="F:methyltransferase activity"/>
    <property type="evidence" value="ECO:0007669"/>
    <property type="project" value="UniProtKB-KW"/>
</dbReference>
<keyword evidence="3" id="KW-1185">Reference proteome</keyword>
<dbReference type="EMBL" id="CP137315">
    <property type="protein sequence ID" value="WQF90312.1"/>
    <property type="molecule type" value="Genomic_DNA"/>
</dbReference>
<dbReference type="RefSeq" id="XP_062787533.1">
    <property type="nucleotide sequence ID" value="XM_062931482.1"/>
</dbReference>
<sequence>MDNIHPEHKELCCILIVEALRKLQRDLWRTKAGQPILPPRTVNGVGGEQFVACMGMLKDKEWIDFGASGTVFRTDLSIPPKSSNGIANDLIQKYPGFEPLTHLIQRTGNRLAEFWTGKANGARVLFEKAEGKKLTEQVYNIDNTSKAFYGLMKHFLEPIVRYYSERMLRLGSSRRPLHDEMHILELGAGTGGTATWLMPLLEKYVPQGWARYHCADISDSLVVHAMQRFYHRTNFMHFFRLHMEGPLVDVLGKQDIVIVSNALHATANTVQTLRNIRQYLRPEGGIALILEIVEKECCWTDFIYGFSDGWWQFDDSRVEALQNEEEWKQDFFFTAGFTDVKYTRGSSRDSRFQKLFLASMLPK</sequence>
<dbReference type="SUPFAM" id="SSF53335">
    <property type="entry name" value="S-adenosyl-L-methionine-dependent methyltransferases"/>
    <property type="match status" value="1"/>
</dbReference>
<reference evidence="3" key="1">
    <citation type="journal article" date="2023" name="bioRxiv">
        <title>Complete genome of the Medicago anthracnose fungus, Colletotrichum destructivum, reveals a mini-chromosome-like region within a core chromosome.</title>
        <authorList>
            <person name="Lapalu N."/>
            <person name="Simon A."/>
            <person name="Lu A."/>
            <person name="Plaumann P.-L."/>
            <person name="Amselem J."/>
            <person name="Pigne S."/>
            <person name="Auger A."/>
            <person name="Koch C."/>
            <person name="Dallery J.-F."/>
            <person name="O'Connell R.J."/>
        </authorList>
    </citation>
    <scope>NUCLEOTIDE SEQUENCE [LARGE SCALE GENOMIC DNA]</scope>
    <source>
        <strain evidence="3">CBS 520.97</strain>
    </source>
</reference>
<dbReference type="GeneID" id="87951826"/>
<evidence type="ECO:0000313" key="2">
    <source>
        <dbReference type="EMBL" id="WQF90312.1"/>
    </source>
</evidence>
<name>A0AAX4J4K0_9PEZI</name>
<dbReference type="CDD" id="cd02440">
    <property type="entry name" value="AdoMet_MTases"/>
    <property type="match status" value="1"/>
</dbReference>
<proteinExistence type="predicted"/>
<dbReference type="KEGG" id="cdet:87951826"/>
<dbReference type="Pfam" id="PF08242">
    <property type="entry name" value="Methyltransf_12"/>
    <property type="match status" value="1"/>
</dbReference>